<dbReference type="PANTHER" id="PTHR36180">
    <property type="entry name" value="DNA-BINDING PROTEIN-RELATED-RELATED"/>
    <property type="match status" value="1"/>
</dbReference>
<dbReference type="Proteomes" id="UP000033731">
    <property type="component" value="Unassembled WGS sequence"/>
</dbReference>
<keyword evidence="3" id="KW-1185">Reference proteome</keyword>
<organism evidence="2 3">
    <name type="scientific">Candidatus Liberibacter solanacearum</name>
    <dbReference type="NCBI Taxonomy" id="556287"/>
    <lineage>
        <taxon>Bacteria</taxon>
        <taxon>Pseudomonadati</taxon>
        <taxon>Pseudomonadota</taxon>
        <taxon>Alphaproteobacteria</taxon>
        <taxon>Hyphomicrobiales</taxon>
        <taxon>Rhizobiaceae</taxon>
        <taxon>Liberibacter</taxon>
    </lineage>
</organism>
<accession>A0A0F4VMJ9</accession>
<feature type="domain" description="Bro-N" evidence="1">
    <location>
        <begin position="1"/>
        <end position="106"/>
    </location>
</feature>
<protein>
    <submittedName>
        <fullName evidence="2">Phage antirepressor protein</fullName>
    </submittedName>
</protein>
<evidence type="ECO:0000313" key="3">
    <source>
        <dbReference type="Proteomes" id="UP000033731"/>
    </source>
</evidence>
<dbReference type="AlphaFoldDB" id="A0A0F4VMJ9"/>
<sequence length="264" mass="29635">MSSIIPFEFESNKIRTVVDKDNTILFVAKDIAEALGYKRPNDAVNEHCDGTVKHRPIVDSLGRKQKTRVIKEPDVYRLIVKSKLPSAQKFERWIFEEVLPTLRKTGSYSIKPPKPQVFITGGLLKELRLLTDNHGNLMRKAGIDENQILIASSRVMESVLGVNPANTLDIPTPNNSQYYTATALGEQLPVKLSGREINKRLVRLGYLLVEHEPSGKRRNILTLKGKELGGRVFDTGKKHSDGSIVQSIKWQENILDILKGTNDA</sequence>
<name>A0A0F4VMJ9_9HYPH</name>
<proteinExistence type="predicted"/>
<dbReference type="PROSITE" id="PS51750">
    <property type="entry name" value="BRO_N"/>
    <property type="match status" value="1"/>
</dbReference>
<dbReference type="Pfam" id="PF02498">
    <property type="entry name" value="Bro-N"/>
    <property type="match status" value="1"/>
</dbReference>
<gene>
    <name evidence="2" type="ORF">DJ66_0117</name>
</gene>
<dbReference type="RefSeq" id="WP_045960390.1">
    <property type="nucleotide sequence ID" value="NZ_JMTK01000001.1"/>
</dbReference>
<dbReference type="SMART" id="SM01040">
    <property type="entry name" value="Bro-N"/>
    <property type="match status" value="1"/>
</dbReference>
<dbReference type="InterPro" id="IPR003497">
    <property type="entry name" value="BRO_N_domain"/>
</dbReference>
<dbReference type="PANTHER" id="PTHR36180:SF2">
    <property type="entry name" value="BRO FAMILY PROTEIN"/>
    <property type="match status" value="1"/>
</dbReference>
<dbReference type="EMBL" id="JMTK01000001">
    <property type="protein sequence ID" value="KJZ82510.1"/>
    <property type="molecule type" value="Genomic_DNA"/>
</dbReference>
<dbReference type="PATRIC" id="fig|556287.9.peg.122"/>
<evidence type="ECO:0000313" key="2">
    <source>
        <dbReference type="EMBL" id="KJZ82510.1"/>
    </source>
</evidence>
<comment type="caution">
    <text evidence="2">The sequence shown here is derived from an EMBL/GenBank/DDBJ whole genome shotgun (WGS) entry which is preliminary data.</text>
</comment>
<evidence type="ECO:0000259" key="1">
    <source>
        <dbReference type="PROSITE" id="PS51750"/>
    </source>
</evidence>
<reference evidence="2 3" key="1">
    <citation type="journal article" date="2015" name="Phytopathology">
        <title>Genomes of Candidatus Liberibacter solanacearum haplotype A from New Zealand and the USA suggest significant genome plasticity in the species.</title>
        <authorList>
            <person name="Thompson S.M."/>
            <person name="Johnson C.P."/>
            <person name="Lu A.Y."/>
            <person name="Frampton R.A."/>
            <person name="Sullivan K.L."/>
            <person name="Fiers M.W."/>
            <person name="Crowhurst R.N."/>
            <person name="Pitman A.R."/>
            <person name="Scott I."/>
            <person name="Gudmestad N.C."/>
            <person name="Smith G.R."/>
        </authorList>
    </citation>
    <scope>NUCLEOTIDE SEQUENCE [LARGE SCALE GENOMIC DNA]</scope>
    <source>
        <strain evidence="2 3">LsoNZ1</strain>
    </source>
</reference>